<dbReference type="EMBL" id="AOJF01000032">
    <property type="protein sequence ID" value="EMA61286.1"/>
    <property type="molecule type" value="Genomic_DNA"/>
</dbReference>
<dbReference type="AlphaFoldDB" id="M0NU46"/>
<accession>M0NU46</accession>
<name>M0NU46_9EURY</name>
<keyword evidence="1" id="KW-0378">Hydrolase</keyword>
<dbReference type="InterPro" id="IPR023214">
    <property type="entry name" value="HAD_sf"/>
</dbReference>
<evidence type="ECO:0000313" key="1">
    <source>
        <dbReference type="EMBL" id="EMA61286.1"/>
    </source>
</evidence>
<organism evidence="1 2">
    <name type="scientific">Halorubrum distributum JCM 13561</name>
    <dbReference type="NCBI Taxonomy" id="1227483"/>
    <lineage>
        <taxon>Archaea</taxon>
        <taxon>Methanobacteriati</taxon>
        <taxon>Methanobacteriota</taxon>
        <taxon>Stenosarchaea group</taxon>
        <taxon>Halobacteria</taxon>
        <taxon>Halobacteriales</taxon>
        <taxon>Haloferacaceae</taxon>
        <taxon>Halorubrum</taxon>
        <taxon>Halorubrum distributum group</taxon>
    </lineage>
</organism>
<protein>
    <submittedName>
        <fullName evidence="1">Hydrolase</fullName>
    </submittedName>
</protein>
<dbReference type="Gene3D" id="3.40.50.1000">
    <property type="entry name" value="HAD superfamily/HAD-like"/>
    <property type="match status" value="1"/>
</dbReference>
<dbReference type="SUPFAM" id="SSF56784">
    <property type="entry name" value="HAD-like"/>
    <property type="match status" value="1"/>
</dbReference>
<gene>
    <name evidence="1" type="ORF">C470_07169</name>
</gene>
<sequence length="134" mass="15675">MDIEEDNRIVVDVDGVLAKKEPKKEYSEREPVTEVVEKLREYDDRGFYIILQTARNMRTHEGRLGKINAETAPVLHDWLNKHDIPFDEIYYGQPWCGHKGFYIDDKAVRPTEFVEKTESEIQAILSSENIGYKD</sequence>
<comment type="caution">
    <text evidence="1">The sequence shown here is derived from an EMBL/GenBank/DDBJ whole genome shotgun (WGS) entry which is preliminary data.</text>
</comment>
<evidence type="ECO:0000313" key="2">
    <source>
        <dbReference type="Proteomes" id="UP000011581"/>
    </source>
</evidence>
<dbReference type="InterPro" id="IPR036412">
    <property type="entry name" value="HAD-like_sf"/>
</dbReference>
<dbReference type="RefSeq" id="WP_008366254.1">
    <property type="nucleotide sequence ID" value="NZ_AOJF01000032.1"/>
</dbReference>
<dbReference type="Proteomes" id="UP000011581">
    <property type="component" value="Unassembled WGS sequence"/>
</dbReference>
<reference evidence="1 2" key="1">
    <citation type="journal article" date="2014" name="PLoS Genet.">
        <title>Phylogenetically driven sequencing of extremely halophilic archaea reveals strategies for static and dynamic osmo-response.</title>
        <authorList>
            <person name="Becker E.A."/>
            <person name="Seitzer P.M."/>
            <person name="Tritt A."/>
            <person name="Larsen D."/>
            <person name="Krusor M."/>
            <person name="Yao A.I."/>
            <person name="Wu D."/>
            <person name="Madern D."/>
            <person name="Eisen J.A."/>
            <person name="Darling A.E."/>
            <person name="Facciotti M.T."/>
        </authorList>
    </citation>
    <scope>NUCLEOTIDE SEQUENCE [LARGE SCALE GENOMIC DNA]</scope>
    <source>
        <strain evidence="1 2">JCM 13561</strain>
    </source>
</reference>
<proteinExistence type="predicted"/>
<dbReference type="GO" id="GO:0016787">
    <property type="term" value="F:hydrolase activity"/>
    <property type="evidence" value="ECO:0007669"/>
    <property type="project" value="UniProtKB-KW"/>
</dbReference>